<sequence>MGNHITSNNKSPPSIGKVILSDGTVYEYEPPLTVAELMLEHPQQVVVEYKSTTTGKRPSPLPADDKLETHKVYIMLPVKNGKPVSLSTLESRQLLFRANNVLKSSKYFSSTTGFLPFFVKICPAPGNWVAEKNGVVVKRKEELEGNELPEKDDYFGKMLEDAPELLSRQVSCKGWKPSLDTIVEKGINPRVRHWLY</sequence>
<comment type="caution">
    <text evidence="1">The sequence shown here is derived from an EMBL/GenBank/DDBJ whole genome shotgun (WGS) entry which is preliminary data.</text>
</comment>
<dbReference type="EMBL" id="JAUIZM010000011">
    <property type="protein sequence ID" value="KAK1356880.1"/>
    <property type="molecule type" value="Genomic_DNA"/>
</dbReference>
<proteinExistence type="predicted"/>
<dbReference type="Pfam" id="PF14009">
    <property type="entry name" value="PADRE"/>
    <property type="match status" value="1"/>
</dbReference>
<reference evidence="1" key="2">
    <citation type="submission" date="2023-05" db="EMBL/GenBank/DDBJ databases">
        <authorList>
            <person name="Schelkunov M.I."/>
        </authorList>
    </citation>
    <scope>NUCLEOTIDE SEQUENCE</scope>
    <source>
        <strain evidence="1">Hsosn_3</strain>
        <tissue evidence="1">Leaf</tissue>
    </source>
</reference>
<protein>
    <submittedName>
        <fullName evidence="1">Multidrug resistance protein ABC transporter family protein</fullName>
    </submittedName>
</protein>
<evidence type="ECO:0000313" key="1">
    <source>
        <dbReference type="EMBL" id="KAK1356880.1"/>
    </source>
</evidence>
<keyword evidence="2" id="KW-1185">Reference proteome</keyword>
<reference evidence="1" key="1">
    <citation type="submission" date="2023-02" db="EMBL/GenBank/DDBJ databases">
        <title>Genome of toxic invasive species Heracleum sosnowskyi carries increased number of genes despite the absence of recent whole-genome duplications.</title>
        <authorList>
            <person name="Schelkunov M."/>
            <person name="Shtratnikova V."/>
            <person name="Makarenko M."/>
            <person name="Klepikova A."/>
            <person name="Omelchenko D."/>
            <person name="Novikova G."/>
            <person name="Obukhova E."/>
            <person name="Bogdanov V."/>
            <person name="Penin A."/>
            <person name="Logacheva M."/>
        </authorList>
    </citation>
    <scope>NUCLEOTIDE SEQUENCE</scope>
    <source>
        <strain evidence="1">Hsosn_3</strain>
        <tissue evidence="1">Leaf</tissue>
    </source>
</reference>
<gene>
    <name evidence="1" type="ORF">POM88_050136</name>
</gene>
<dbReference type="Proteomes" id="UP001237642">
    <property type="component" value="Unassembled WGS sequence"/>
</dbReference>
<name>A0AAD8M039_9APIA</name>
<accession>A0AAD8M039</accession>
<dbReference type="PANTHER" id="PTHR33052">
    <property type="entry name" value="DUF4228 DOMAIN PROTEIN-RELATED"/>
    <property type="match status" value="1"/>
</dbReference>
<dbReference type="AlphaFoldDB" id="A0AAD8M039"/>
<organism evidence="1 2">
    <name type="scientific">Heracleum sosnowskyi</name>
    <dbReference type="NCBI Taxonomy" id="360622"/>
    <lineage>
        <taxon>Eukaryota</taxon>
        <taxon>Viridiplantae</taxon>
        <taxon>Streptophyta</taxon>
        <taxon>Embryophyta</taxon>
        <taxon>Tracheophyta</taxon>
        <taxon>Spermatophyta</taxon>
        <taxon>Magnoliopsida</taxon>
        <taxon>eudicotyledons</taxon>
        <taxon>Gunneridae</taxon>
        <taxon>Pentapetalae</taxon>
        <taxon>asterids</taxon>
        <taxon>campanulids</taxon>
        <taxon>Apiales</taxon>
        <taxon>Apiaceae</taxon>
        <taxon>Apioideae</taxon>
        <taxon>apioid superclade</taxon>
        <taxon>Tordylieae</taxon>
        <taxon>Tordyliinae</taxon>
        <taxon>Heracleum</taxon>
    </lineage>
</organism>
<dbReference type="InterPro" id="IPR025322">
    <property type="entry name" value="PADRE_dom"/>
</dbReference>
<evidence type="ECO:0000313" key="2">
    <source>
        <dbReference type="Proteomes" id="UP001237642"/>
    </source>
</evidence>